<protein>
    <recommendedName>
        <fullName evidence="6">Cytochrome b5 heme-binding domain-containing protein</fullName>
    </recommendedName>
</protein>
<proteinExistence type="predicted"/>
<dbReference type="InterPro" id="IPR010960">
    <property type="entry name" value="Flavocytochrome_c"/>
</dbReference>
<evidence type="ECO:0000313" key="8">
    <source>
        <dbReference type="Proteomes" id="UP000766486"/>
    </source>
</evidence>
<dbReference type="Proteomes" id="UP000766486">
    <property type="component" value="Unassembled WGS sequence"/>
</dbReference>
<feature type="compositionally biased region" description="Low complexity" evidence="5">
    <location>
        <begin position="554"/>
        <end position="573"/>
    </location>
</feature>
<organism evidence="7 8">
    <name type="scientific">Bionectria ochroleuca</name>
    <name type="common">Gliocladium roseum</name>
    <dbReference type="NCBI Taxonomy" id="29856"/>
    <lineage>
        <taxon>Eukaryota</taxon>
        <taxon>Fungi</taxon>
        <taxon>Dikarya</taxon>
        <taxon>Ascomycota</taxon>
        <taxon>Pezizomycotina</taxon>
        <taxon>Sordariomycetes</taxon>
        <taxon>Hypocreomycetidae</taxon>
        <taxon>Hypocreales</taxon>
        <taxon>Bionectriaceae</taxon>
        <taxon>Clonostachys</taxon>
    </lineage>
</organism>
<keyword evidence="2" id="KW-0285">Flavoprotein</keyword>
<dbReference type="InterPro" id="IPR050315">
    <property type="entry name" value="FAD-oxidoreductase_2"/>
</dbReference>
<reference evidence="7 8" key="1">
    <citation type="submission" date="2019-06" db="EMBL/GenBank/DDBJ databases">
        <authorList>
            <person name="Broberg M."/>
        </authorList>
    </citation>
    <scope>NUCLEOTIDE SEQUENCE [LARGE SCALE GENOMIC DNA]</scope>
</reference>
<name>A0ABY6UX38_BIOOC</name>
<dbReference type="Gene3D" id="3.90.700.10">
    <property type="entry name" value="Succinate dehydrogenase/fumarate reductase flavoprotein, catalytic domain"/>
    <property type="match status" value="1"/>
</dbReference>
<dbReference type="EMBL" id="CABFNS010000922">
    <property type="protein sequence ID" value="VUC35845.1"/>
    <property type="molecule type" value="Genomic_DNA"/>
</dbReference>
<evidence type="ECO:0000256" key="5">
    <source>
        <dbReference type="SAM" id="MobiDB-lite"/>
    </source>
</evidence>
<evidence type="ECO:0000256" key="3">
    <source>
        <dbReference type="ARBA" id="ARBA00022827"/>
    </source>
</evidence>
<dbReference type="PANTHER" id="PTHR43400:SF1">
    <property type="entry name" value="FUMARATE REDUCTASE"/>
    <property type="match status" value="1"/>
</dbReference>
<dbReference type="InterPro" id="IPR027477">
    <property type="entry name" value="Succ_DH/fumarate_Rdtase_cat_sf"/>
</dbReference>
<comment type="caution">
    <text evidence="7">The sequence shown here is derived from an EMBL/GenBank/DDBJ whole genome shotgun (WGS) entry which is preliminary data.</text>
</comment>
<dbReference type="NCBIfam" id="TIGR01813">
    <property type="entry name" value="flavo_cyto_c"/>
    <property type="match status" value="1"/>
</dbReference>
<dbReference type="SUPFAM" id="SSF51905">
    <property type="entry name" value="FAD/NAD(P)-binding domain"/>
    <property type="match status" value="1"/>
</dbReference>
<feature type="domain" description="Cytochrome b5 heme-binding" evidence="6">
    <location>
        <begin position="584"/>
        <end position="660"/>
    </location>
</feature>
<dbReference type="SMART" id="SM01117">
    <property type="entry name" value="Cyt-b5"/>
    <property type="match status" value="1"/>
</dbReference>
<evidence type="ECO:0000256" key="4">
    <source>
        <dbReference type="ARBA" id="ARBA00023002"/>
    </source>
</evidence>
<feature type="region of interest" description="Disordered" evidence="5">
    <location>
        <begin position="542"/>
        <end position="578"/>
    </location>
</feature>
<evidence type="ECO:0000259" key="6">
    <source>
        <dbReference type="PROSITE" id="PS50255"/>
    </source>
</evidence>
<accession>A0ABY6UX38</accession>
<dbReference type="PROSITE" id="PS50255">
    <property type="entry name" value="CYTOCHROME_B5_2"/>
    <property type="match status" value="1"/>
</dbReference>
<dbReference type="InterPro" id="IPR036400">
    <property type="entry name" value="Cyt_B5-like_heme/steroid_sf"/>
</dbReference>
<evidence type="ECO:0000313" key="7">
    <source>
        <dbReference type="EMBL" id="VUC35845.1"/>
    </source>
</evidence>
<dbReference type="Gene3D" id="3.50.50.60">
    <property type="entry name" value="FAD/NAD(P)-binding domain"/>
    <property type="match status" value="2"/>
</dbReference>
<comment type="cofactor">
    <cofactor evidence="1">
        <name>FAD</name>
        <dbReference type="ChEBI" id="CHEBI:57692"/>
    </cofactor>
</comment>
<dbReference type="InterPro" id="IPR001199">
    <property type="entry name" value="Cyt_B5-like_heme/steroid-bd"/>
</dbReference>
<dbReference type="SUPFAM" id="SSF55856">
    <property type="entry name" value="Cytochrome b5-like heme/steroid binding domain"/>
    <property type="match status" value="1"/>
</dbReference>
<evidence type="ECO:0000256" key="2">
    <source>
        <dbReference type="ARBA" id="ARBA00022630"/>
    </source>
</evidence>
<dbReference type="Gene3D" id="3.10.120.10">
    <property type="entry name" value="Cytochrome b5-like heme/steroid binding domain"/>
    <property type="match status" value="1"/>
</dbReference>
<evidence type="ECO:0000256" key="1">
    <source>
        <dbReference type="ARBA" id="ARBA00001974"/>
    </source>
</evidence>
<keyword evidence="8" id="KW-1185">Reference proteome</keyword>
<keyword evidence="4" id="KW-0560">Oxidoreductase</keyword>
<dbReference type="SUPFAM" id="SSF56425">
    <property type="entry name" value="Succinate dehydrogenase/fumarate reductase flavoprotein, catalytic domain"/>
    <property type="match status" value="1"/>
</dbReference>
<dbReference type="Pfam" id="PF00890">
    <property type="entry name" value="FAD_binding_2"/>
    <property type="match status" value="2"/>
</dbReference>
<keyword evidence="3" id="KW-0274">FAD</keyword>
<gene>
    <name evidence="7" type="ORF">CLO192961_LOCUS427605</name>
</gene>
<dbReference type="Pfam" id="PF00173">
    <property type="entry name" value="Cyt-b5"/>
    <property type="match status" value="1"/>
</dbReference>
<dbReference type="InterPro" id="IPR003953">
    <property type="entry name" value="FAD-dep_OxRdtase_2_FAD-bd"/>
</dbReference>
<dbReference type="PANTHER" id="PTHR43400">
    <property type="entry name" value="FUMARATE REDUCTASE"/>
    <property type="match status" value="1"/>
</dbReference>
<dbReference type="InterPro" id="IPR036188">
    <property type="entry name" value="FAD/NAD-bd_sf"/>
</dbReference>
<sequence>MAPSVIVVGGGLSGLSAAHTIYLAGGNVTVLDKQGEFVPSLPPSVAALRHVKESMMVVAATSRLHMLGWPLLMVMVSGTGFFGGNSTKATSGINGALTRTQVEQGVADSVKQFYDDTLKSARDKARPDLIKVLTYKSAAAVEWLQDVFNLDLTLVSRLGGHSQPRTHRGHDAKFPGMAITYALMQRLEELSENEPHRVTIIKKARVTSLNKEGNKITGVTYEFNGESLVAEGPVILATGGYAADFTETSLLKKHRPDTYDLATTNGTHATGDGQKMVMAIGGNGIDMDKVQVHPTGLVDPKDPGSKWKFLAAEALRGEGGILLNADGERFCDDLGHRDYVSGMMWKEKDKGKFPIRLVLNSKASNTLDFHTRHYSGRGLMKKMTGKELAKEIGCTPEHLQKSFQTYNAIAEGKQKDPWGKKFFHNMPFDINDDFHVSLMEPVLHFTMGGIEINDKAQILNQDKEPFEGLYACGELAGGVHGANRLGGSSLLGCVVYGRVAGDTASNYLFQKALQGQTGAAQRLGQISLHLDPSSPGKLTVEWANGGSGSGSGSGAVQAQAAAPAAAPEVSAPAKPDPKNFSVPEKEFTMEEVAKHNTKGDLWVVVKGVVMDLSNWLEEHPGGPQAIMNFMGRDATEEFEMLHDDEVIPKYAPEQVIGRVKGQEVTLEL</sequence>